<evidence type="ECO:0000313" key="9">
    <source>
        <dbReference type="EMBL" id="PAV28374.1"/>
    </source>
</evidence>
<dbReference type="OrthoDB" id="9799827at2"/>
<dbReference type="AlphaFoldDB" id="A0A2A2IAR2"/>
<dbReference type="CDD" id="cd00006">
    <property type="entry name" value="PTS_IIA_man"/>
    <property type="match status" value="1"/>
</dbReference>
<dbReference type="PROSITE" id="PS51096">
    <property type="entry name" value="PTS_EIIA_TYPE_4"/>
    <property type="match status" value="1"/>
</dbReference>
<dbReference type="GO" id="GO:0005737">
    <property type="term" value="C:cytoplasm"/>
    <property type="evidence" value="ECO:0007669"/>
    <property type="project" value="UniProtKB-SubCell"/>
</dbReference>
<evidence type="ECO:0000313" key="10">
    <source>
        <dbReference type="Proteomes" id="UP000218887"/>
    </source>
</evidence>
<protein>
    <recommendedName>
        <fullName evidence="8">PTS EIIA type-4 domain-containing protein</fullName>
    </recommendedName>
</protein>
<dbReference type="InterPro" id="IPR004701">
    <property type="entry name" value="PTS_EIIA_man-typ"/>
</dbReference>
<proteinExistence type="predicted"/>
<dbReference type="EMBL" id="NPOA01000013">
    <property type="protein sequence ID" value="PAV28374.1"/>
    <property type="molecule type" value="Genomic_DNA"/>
</dbReference>
<evidence type="ECO:0000256" key="7">
    <source>
        <dbReference type="ARBA" id="ARBA00022777"/>
    </source>
</evidence>
<dbReference type="PANTHER" id="PTHR33799">
    <property type="entry name" value="PTS PERMEASE-RELATED-RELATED"/>
    <property type="match status" value="1"/>
</dbReference>
<dbReference type="InterPro" id="IPR051471">
    <property type="entry name" value="Bacterial_PTS_sugar_comp"/>
</dbReference>
<feature type="domain" description="PTS EIIA type-4" evidence="8">
    <location>
        <begin position="8"/>
        <end position="133"/>
    </location>
</feature>
<sequence length="141" mass="15509">MLISKSNKHEILLLTHGGWGETLAKTLTMIIGQIEGVSEIALNPSDSPEDFFQKVECKVKKMPTNSLIITDIAGGTTSNVALKLSQNYNINILSGLSSIMLIEAVMRQNRPFTEESLNEIKEATLMNCQHLKVPKSNPANK</sequence>
<evidence type="ECO:0000256" key="3">
    <source>
        <dbReference type="ARBA" id="ARBA00022490"/>
    </source>
</evidence>
<evidence type="ECO:0000256" key="2">
    <source>
        <dbReference type="ARBA" id="ARBA00022448"/>
    </source>
</evidence>
<dbReference type="GO" id="GO:0016301">
    <property type="term" value="F:kinase activity"/>
    <property type="evidence" value="ECO:0007669"/>
    <property type="project" value="UniProtKB-KW"/>
</dbReference>
<dbReference type="Pfam" id="PF03610">
    <property type="entry name" value="EIIA-man"/>
    <property type="match status" value="1"/>
</dbReference>
<keyword evidence="3" id="KW-0963">Cytoplasm</keyword>
<dbReference type="InterPro" id="IPR033887">
    <property type="entry name" value="PTS_IIA_man"/>
</dbReference>
<dbReference type="Proteomes" id="UP000218887">
    <property type="component" value="Unassembled WGS sequence"/>
</dbReference>
<name>A0A2A2IAR2_9BACI</name>
<comment type="subcellular location">
    <subcellularLocation>
        <location evidence="1">Cytoplasm</location>
    </subcellularLocation>
</comment>
<dbReference type="GO" id="GO:0016020">
    <property type="term" value="C:membrane"/>
    <property type="evidence" value="ECO:0007669"/>
    <property type="project" value="InterPro"/>
</dbReference>
<organism evidence="9 10">
    <name type="scientific">Virgibacillus profundi</name>
    <dbReference type="NCBI Taxonomy" id="2024555"/>
    <lineage>
        <taxon>Bacteria</taxon>
        <taxon>Bacillati</taxon>
        <taxon>Bacillota</taxon>
        <taxon>Bacilli</taxon>
        <taxon>Bacillales</taxon>
        <taxon>Bacillaceae</taxon>
        <taxon>Virgibacillus</taxon>
    </lineage>
</organism>
<comment type="caution">
    <text evidence="9">The sequence shown here is derived from an EMBL/GenBank/DDBJ whole genome shotgun (WGS) entry which is preliminary data.</text>
</comment>
<dbReference type="SUPFAM" id="SSF53062">
    <property type="entry name" value="PTS system fructose IIA component-like"/>
    <property type="match status" value="1"/>
</dbReference>
<dbReference type="Gene3D" id="3.40.50.510">
    <property type="entry name" value="Phosphotransferase system, mannose-type IIA component"/>
    <property type="match status" value="1"/>
</dbReference>
<reference evidence="9 10" key="1">
    <citation type="submission" date="2017-08" db="EMBL/GenBank/DDBJ databases">
        <title>Virgibacillus indicus sp. nov. and Virgibacillus profoundi sp. nov, two moderately halophilic bacteria isolated from marine sediment by using the Microfluidic Streak Plate.</title>
        <authorList>
            <person name="Xu B."/>
            <person name="Hu B."/>
            <person name="Wang J."/>
            <person name="Zhu Y."/>
            <person name="Huang L."/>
            <person name="Du W."/>
            <person name="Huang Y."/>
        </authorList>
    </citation>
    <scope>NUCLEOTIDE SEQUENCE [LARGE SCALE GENOMIC DNA]</scope>
    <source>
        <strain evidence="9 10">IO3-P3-H5</strain>
    </source>
</reference>
<evidence type="ECO:0000256" key="4">
    <source>
        <dbReference type="ARBA" id="ARBA00022597"/>
    </source>
</evidence>
<keyword evidence="7" id="KW-0418">Kinase</keyword>
<evidence type="ECO:0000256" key="6">
    <source>
        <dbReference type="ARBA" id="ARBA00022683"/>
    </source>
</evidence>
<evidence type="ECO:0000256" key="5">
    <source>
        <dbReference type="ARBA" id="ARBA00022679"/>
    </source>
</evidence>
<dbReference type="GO" id="GO:0009401">
    <property type="term" value="P:phosphoenolpyruvate-dependent sugar phosphotransferase system"/>
    <property type="evidence" value="ECO:0007669"/>
    <property type="project" value="UniProtKB-KW"/>
</dbReference>
<keyword evidence="2" id="KW-0813">Transport</keyword>
<keyword evidence="10" id="KW-1185">Reference proteome</keyword>
<gene>
    <name evidence="9" type="ORF">CIL05_17225</name>
</gene>
<dbReference type="PANTHER" id="PTHR33799:SF1">
    <property type="entry name" value="PTS SYSTEM MANNOSE-SPECIFIC EIIAB COMPONENT-RELATED"/>
    <property type="match status" value="1"/>
</dbReference>
<evidence type="ECO:0000256" key="1">
    <source>
        <dbReference type="ARBA" id="ARBA00004496"/>
    </source>
</evidence>
<keyword evidence="6" id="KW-0598">Phosphotransferase system</keyword>
<evidence type="ECO:0000259" key="8">
    <source>
        <dbReference type="PROSITE" id="PS51096"/>
    </source>
</evidence>
<keyword evidence="4" id="KW-0762">Sugar transport</keyword>
<keyword evidence="5" id="KW-0808">Transferase</keyword>
<dbReference type="InterPro" id="IPR036662">
    <property type="entry name" value="PTS_EIIA_man-typ_sf"/>
</dbReference>
<accession>A0A2A2IAR2</accession>